<dbReference type="EMBL" id="JABFAF010272662">
    <property type="protein sequence ID" value="MBA0878694.1"/>
    <property type="molecule type" value="Genomic_DNA"/>
</dbReference>
<proteinExistence type="predicted"/>
<feature type="non-terminal residue" evidence="2">
    <location>
        <position position="1"/>
    </location>
</feature>
<dbReference type="InterPro" id="IPR056777">
    <property type="entry name" value="Ycf2_N"/>
</dbReference>
<gene>
    <name evidence="2" type="ORF">Goshw_013034</name>
</gene>
<dbReference type="AlphaFoldDB" id="A0A7J9N677"/>
<sequence length="67" mass="8195">IKYAINQHLSNLKKSQKKWFDPLILISLIVRSMNRDPNAYRYKWSNRGRIFRGIWNILFLSRRAIFK</sequence>
<dbReference type="OrthoDB" id="10506443at2759"/>
<dbReference type="Pfam" id="PF05695">
    <property type="entry name" value="Ycf2"/>
    <property type="match status" value="1"/>
</dbReference>
<protein>
    <recommendedName>
        <fullName evidence="1">Ycf2 N-terminal domain-containing protein</fullName>
    </recommendedName>
</protein>
<evidence type="ECO:0000259" key="1">
    <source>
        <dbReference type="Pfam" id="PF05695"/>
    </source>
</evidence>
<evidence type="ECO:0000313" key="2">
    <source>
        <dbReference type="EMBL" id="MBA0878694.1"/>
    </source>
</evidence>
<keyword evidence="3" id="KW-1185">Reference proteome</keyword>
<evidence type="ECO:0000313" key="3">
    <source>
        <dbReference type="Proteomes" id="UP000593576"/>
    </source>
</evidence>
<accession>A0A7J9N677</accession>
<dbReference type="Proteomes" id="UP000593576">
    <property type="component" value="Unassembled WGS sequence"/>
</dbReference>
<feature type="domain" description="Ycf2 N-terminal" evidence="1">
    <location>
        <begin position="1"/>
        <end position="54"/>
    </location>
</feature>
<reference evidence="2 3" key="1">
    <citation type="journal article" date="2019" name="Genome Biol. Evol.">
        <title>Insights into the evolution of the New World diploid cottons (Gossypium, subgenus Houzingenia) based on genome sequencing.</title>
        <authorList>
            <person name="Grover C.E."/>
            <person name="Arick M.A. 2nd"/>
            <person name="Thrash A."/>
            <person name="Conover J.L."/>
            <person name="Sanders W.S."/>
            <person name="Peterson D.G."/>
            <person name="Frelichowski J.E."/>
            <person name="Scheffler J.A."/>
            <person name="Scheffler B.E."/>
            <person name="Wendel J.F."/>
        </authorList>
    </citation>
    <scope>NUCLEOTIDE SEQUENCE [LARGE SCALE GENOMIC DNA]</scope>
    <source>
        <strain evidence="2">1</strain>
        <tissue evidence="2">Leaf</tissue>
    </source>
</reference>
<organism evidence="2 3">
    <name type="scientific">Gossypium schwendimanii</name>
    <name type="common">Cotton</name>
    <dbReference type="NCBI Taxonomy" id="34291"/>
    <lineage>
        <taxon>Eukaryota</taxon>
        <taxon>Viridiplantae</taxon>
        <taxon>Streptophyta</taxon>
        <taxon>Embryophyta</taxon>
        <taxon>Tracheophyta</taxon>
        <taxon>Spermatophyta</taxon>
        <taxon>Magnoliopsida</taxon>
        <taxon>eudicotyledons</taxon>
        <taxon>Gunneridae</taxon>
        <taxon>Pentapetalae</taxon>
        <taxon>rosids</taxon>
        <taxon>malvids</taxon>
        <taxon>Malvales</taxon>
        <taxon>Malvaceae</taxon>
        <taxon>Malvoideae</taxon>
        <taxon>Gossypium</taxon>
    </lineage>
</organism>
<comment type="caution">
    <text evidence="2">The sequence shown here is derived from an EMBL/GenBank/DDBJ whole genome shotgun (WGS) entry which is preliminary data.</text>
</comment>
<name>A0A7J9N677_GOSSC</name>